<gene>
    <name evidence="2" type="ORF">DXH95_08535</name>
</gene>
<dbReference type="Proteomes" id="UP000263833">
    <property type="component" value="Unassembled WGS sequence"/>
</dbReference>
<evidence type="ECO:0000313" key="2">
    <source>
        <dbReference type="EMBL" id="RDV07382.1"/>
    </source>
</evidence>
<proteinExistence type="predicted"/>
<evidence type="ECO:0000256" key="1">
    <source>
        <dbReference type="SAM" id="MobiDB-lite"/>
    </source>
</evidence>
<accession>A0A371BIG4</accession>
<organism evidence="2 3">
    <name type="scientific">Sphingorhabdus pulchriflava</name>
    <dbReference type="NCBI Taxonomy" id="2292257"/>
    <lineage>
        <taxon>Bacteria</taxon>
        <taxon>Pseudomonadati</taxon>
        <taxon>Pseudomonadota</taxon>
        <taxon>Alphaproteobacteria</taxon>
        <taxon>Sphingomonadales</taxon>
        <taxon>Sphingomonadaceae</taxon>
        <taxon>Sphingorhabdus</taxon>
    </lineage>
</organism>
<protein>
    <recommendedName>
        <fullName evidence="4">Peptidase C39-like domain-containing protein</fullName>
    </recommendedName>
</protein>
<keyword evidence="3" id="KW-1185">Reference proteome</keyword>
<dbReference type="RefSeq" id="WP_115548927.1">
    <property type="nucleotide sequence ID" value="NZ_QRGP01000001.1"/>
</dbReference>
<dbReference type="AlphaFoldDB" id="A0A371BIG4"/>
<name>A0A371BIG4_9SPHN</name>
<comment type="caution">
    <text evidence="2">The sequence shown here is derived from an EMBL/GenBank/DDBJ whole genome shotgun (WGS) entry which is preliminary data.</text>
</comment>
<sequence>MAGGDHRSNVSPTIQHHPLPQPIEPKSAELLISRSLKPWQQGEFDSLCGIYAILNALQLAMAPYEPLSPTKAKQLFRFAIGFLEQRKDLGAIVEHGMVIKRQRQLLKYLLPFACTETLRVTGMHFEARHKNRSRSAANDAQPSIEQLFSWMSSEVAKQRPVLICLHNTLNHYSVVSGIDHSRIQLFDSDNHRYVNRSSCGVDSGLHHITPSALTAIVAEPRATSERPPPI</sequence>
<dbReference type="GO" id="GO:0050797">
    <property type="term" value="F:thymidylate synthase (FAD) activity"/>
    <property type="evidence" value="ECO:0007669"/>
    <property type="project" value="InterPro"/>
</dbReference>
<dbReference type="GO" id="GO:0050660">
    <property type="term" value="F:flavin adenine dinucleotide binding"/>
    <property type="evidence" value="ECO:0007669"/>
    <property type="project" value="InterPro"/>
</dbReference>
<feature type="region of interest" description="Disordered" evidence="1">
    <location>
        <begin position="1"/>
        <end position="22"/>
    </location>
</feature>
<dbReference type="OrthoDB" id="8419641at2"/>
<dbReference type="EMBL" id="QRGP01000001">
    <property type="protein sequence ID" value="RDV07382.1"/>
    <property type="molecule type" value="Genomic_DNA"/>
</dbReference>
<dbReference type="SUPFAM" id="SSF69796">
    <property type="entry name" value="Thymidylate synthase-complementing protein Thy1"/>
    <property type="match status" value="1"/>
</dbReference>
<reference evidence="3" key="1">
    <citation type="submission" date="2018-08" db="EMBL/GenBank/DDBJ databases">
        <authorList>
            <person name="Kim S.-J."/>
            <person name="Jung G.-Y."/>
        </authorList>
    </citation>
    <scope>NUCLEOTIDE SEQUENCE [LARGE SCALE GENOMIC DNA]</scope>
    <source>
        <strain evidence="3">GY_G</strain>
    </source>
</reference>
<evidence type="ECO:0008006" key="4">
    <source>
        <dbReference type="Google" id="ProtNLM"/>
    </source>
</evidence>
<dbReference type="GO" id="GO:0006231">
    <property type="term" value="P:dTMP biosynthetic process"/>
    <property type="evidence" value="ECO:0007669"/>
    <property type="project" value="InterPro"/>
</dbReference>
<dbReference type="InterPro" id="IPR036098">
    <property type="entry name" value="Thymidylate_synthase_ThyX_sf"/>
</dbReference>
<evidence type="ECO:0000313" key="3">
    <source>
        <dbReference type="Proteomes" id="UP000263833"/>
    </source>
</evidence>